<dbReference type="PANTHER" id="PTHR43072:SF23">
    <property type="entry name" value="UPF0039 PROTEIN C11D3.02C"/>
    <property type="match status" value="1"/>
</dbReference>
<dbReference type="PANTHER" id="PTHR43072">
    <property type="entry name" value="N-ACETYLTRANSFERASE"/>
    <property type="match status" value="1"/>
</dbReference>
<protein>
    <submittedName>
        <fullName evidence="4">Acetyltransferase, GNAT family</fullName>
    </submittedName>
</protein>
<dbReference type="eggNOG" id="COG1247">
    <property type="taxonomic scope" value="Bacteria"/>
</dbReference>
<dbReference type="SUPFAM" id="SSF55729">
    <property type="entry name" value="Acyl-CoA N-acyltransferases (Nat)"/>
    <property type="match status" value="1"/>
</dbReference>
<feature type="domain" description="N-acetyltransferase" evidence="3">
    <location>
        <begin position="9"/>
        <end position="170"/>
    </location>
</feature>
<evidence type="ECO:0000259" key="3">
    <source>
        <dbReference type="PROSITE" id="PS51186"/>
    </source>
</evidence>
<dbReference type="EMBL" id="ABFX02000003">
    <property type="protein sequence ID" value="EDS19453.1"/>
    <property type="molecule type" value="Genomic_DNA"/>
</dbReference>
<dbReference type="Proteomes" id="UP000005798">
    <property type="component" value="Unassembled WGS sequence"/>
</dbReference>
<dbReference type="GO" id="GO:0016747">
    <property type="term" value="F:acyltransferase activity, transferring groups other than amino-acyl groups"/>
    <property type="evidence" value="ECO:0007669"/>
    <property type="project" value="InterPro"/>
</dbReference>
<dbReference type="HOGENOM" id="CLU_013985_4_2_9"/>
<comment type="caution">
    <text evidence="4">The sequence shown here is derived from an EMBL/GenBank/DDBJ whole genome shotgun (WGS) entry which is preliminary data.</text>
</comment>
<reference evidence="4" key="2">
    <citation type="submission" date="2014-06" db="EMBL/GenBank/DDBJ databases">
        <title>Draft genome sequence of Clostridium ramosum(DSM 1402).</title>
        <authorList>
            <person name="Sudarsanam P."/>
            <person name="Ley R."/>
            <person name="Guruge J."/>
            <person name="Turnbaugh P.J."/>
            <person name="Mahowald M."/>
            <person name="Liep D."/>
            <person name="Gordon J."/>
        </authorList>
    </citation>
    <scope>NUCLEOTIDE SEQUENCE</scope>
    <source>
        <strain evidence="4">DSM 1402</strain>
    </source>
</reference>
<evidence type="ECO:0000313" key="5">
    <source>
        <dbReference type="Proteomes" id="UP000005798"/>
    </source>
</evidence>
<dbReference type="PROSITE" id="PS51186">
    <property type="entry name" value="GNAT"/>
    <property type="match status" value="1"/>
</dbReference>
<dbReference type="Pfam" id="PF13420">
    <property type="entry name" value="Acetyltransf_4"/>
    <property type="match status" value="1"/>
</dbReference>
<keyword evidence="5" id="KW-1185">Reference proteome</keyword>
<dbReference type="InterPro" id="IPR016181">
    <property type="entry name" value="Acyl_CoA_acyltransferase"/>
</dbReference>
<dbReference type="CDD" id="cd04301">
    <property type="entry name" value="NAT_SF"/>
    <property type="match status" value="1"/>
</dbReference>
<organism evidence="4 5">
    <name type="scientific">Thomasclavelia ramosa DSM 1402</name>
    <dbReference type="NCBI Taxonomy" id="445974"/>
    <lineage>
        <taxon>Bacteria</taxon>
        <taxon>Bacillati</taxon>
        <taxon>Bacillota</taxon>
        <taxon>Erysipelotrichia</taxon>
        <taxon>Erysipelotrichales</taxon>
        <taxon>Coprobacillaceae</taxon>
        <taxon>Thomasclavelia</taxon>
    </lineage>
</organism>
<evidence type="ECO:0000313" key="4">
    <source>
        <dbReference type="EMBL" id="EDS19453.1"/>
    </source>
</evidence>
<keyword evidence="2" id="KW-0012">Acyltransferase</keyword>
<dbReference type="Gene3D" id="3.40.630.30">
    <property type="match status" value="1"/>
</dbReference>
<dbReference type="InterPro" id="IPR000182">
    <property type="entry name" value="GNAT_dom"/>
</dbReference>
<sequence length="191" mass="22008">MEELSMTKIRLAVATADDAARLLEIYRPYVLTTAITFEYEVPTLEEFRARIVSTLEKYPYLVAKLDDKIVGYAYTSAFKSRAAYQWAVETSIYIDLDYKGGGIGSMLYHKLEEITKQQNIINLNACITAGNPESIVFHEHFGYQKVAYFTKCGYKFNQWHDMIWMEKMLGEHPGKPAPVIPFVKLYKHLSI</sequence>
<gene>
    <name evidence="4" type="ORF">CLORAM_00328</name>
</gene>
<dbReference type="AlphaFoldDB" id="B0N1E4"/>
<accession>B0N1E4</accession>
<reference evidence="4" key="1">
    <citation type="submission" date="2007-11" db="EMBL/GenBank/DDBJ databases">
        <authorList>
            <person name="Fulton L."/>
            <person name="Clifton S."/>
            <person name="Fulton B."/>
            <person name="Xu J."/>
            <person name="Minx P."/>
            <person name="Pepin K.H."/>
            <person name="Johnson M."/>
            <person name="Thiruvilangam P."/>
            <person name="Bhonagiri V."/>
            <person name="Nash W.E."/>
            <person name="Mardis E.R."/>
            <person name="Wilson R.K."/>
        </authorList>
    </citation>
    <scope>NUCLEOTIDE SEQUENCE [LARGE SCALE GENOMIC DNA]</scope>
    <source>
        <strain evidence="4">DSM 1402</strain>
    </source>
</reference>
<name>B0N1E4_9FIRM</name>
<keyword evidence="1" id="KW-0808">Transferase</keyword>
<proteinExistence type="predicted"/>
<evidence type="ECO:0000256" key="2">
    <source>
        <dbReference type="ARBA" id="ARBA00023315"/>
    </source>
</evidence>
<evidence type="ECO:0000256" key="1">
    <source>
        <dbReference type="ARBA" id="ARBA00022679"/>
    </source>
</evidence>